<reference evidence="1 2" key="1">
    <citation type="submission" date="2023-10" db="EMBL/GenBank/DDBJ databases">
        <title>Marine bacteria isolated from horseshoe crab.</title>
        <authorList>
            <person name="Cheng T.H."/>
        </authorList>
    </citation>
    <scope>NUCLEOTIDE SEQUENCE [LARGE SCALE GENOMIC DNA]</scope>
    <source>
        <strain evidence="1 2">HSC6</strain>
    </source>
</reference>
<dbReference type="SUPFAM" id="SSF52799">
    <property type="entry name" value="(Phosphotyrosine protein) phosphatases II"/>
    <property type="match status" value="1"/>
</dbReference>
<dbReference type="InterPro" id="IPR029021">
    <property type="entry name" value="Prot-tyrosine_phosphatase-like"/>
</dbReference>
<dbReference type="RefSeq" id="WP_317523145.1">
    <property type="nucleotide sequence ID" value="NZ_JAWJZI010000005.1"/>
</dbReference>
<proteinExistence type="predicted"/>
<dbReference type="InterPro" id="IPR026893">
    <property type="entry name" value="Tyr/Ser_Pase_IphP-type"/>
</dbReference>
<organism evidence="1 2">
    <name type="scientific">Photobacterium rosenbergii</name>
    <dbReference type="NCBI Taxonomy" id="294936"/>
    <lineage>
        <taxon>Bacteria</taxon>
        <taxon>Pseudomonadati</taxon>
        <taxon>Pseudomonadota</taxon>
        <taxon>Gammaproteobacteria</taxon>
        <taxon>Vibrionales</taxon>
        <taxon>Vibrionaceae</taxon>
        <taxon>Photobacterium</taxon>
    </lineage>
</organism>
<sequence length="359" mass="40752">MHYEIKDNQVVFTVQSQSESLYLKGTFTNWLIKEDFRFIKSADGCRLIKHLDDVNKIGNSGFIEYVIWDDIAQVAVDISPAEEGYLFNNQCNGGLNQLLFLHPPTKDELAEISGASRQSFHIKNQKGQFSSDAQLANFRTVSGGKLKPNWVYRSYHPVIASRENHPELKHIEPVRQAKVLALMEQHQIENVINLSDTNDKLKQLMPVFPESYYKHCWKKGRINSIPVAYETVYFMSDRNEPLNDEELGFEDGICGLIATIANKSGPYLVHCRLGSDRTGVICAFLQLLMGASKQDIAENYLETNQLGIGEYRSFRLLERALQAAVGDDCFQDGEEKVRLYLLSLGLPISMIEKAKKHLS</sequence>
<keyword evidence="2" id="KW-1185">Reference proteome</keyword>
<protein>
    <submittedName>
        <fullName evidence="1">Tyrosine-protein phosphatase</fullName>
    </submittedName>
</protein>
<dbReference type="InterPro" id="IPR016130">
    <property type="entry name" value="Tyr_Pase_AS"/>
</dbReference>
<dbReference type="Proteomes" id="UP001186452">
    <property type="component" value="Unassembled WGS sequence"/>
</dbReference>
<name>A0ABU3ZJQ3_9GAMM</name>
<dbReference type="EMBL" id="JAWJZI010000005">
    <property type="protein sequence ID" value="MDV5170351.1"/>
    <property type="molecule type" value="Genomic_DNA"/>
</dbReference>
<dbReference type="PROSITE" id="PS00383">
    <property type="entry name" value="TYR_PHOSPHATASE_1"/>
    <property type="match status" value="1"/>
</dbReference>
<evidence type="ECO:0000313" key="2">
    <source>
        <dbReference type="Proteomes" id="UP001186452"/>
    </source>
</evidence>
<gene>
    <name evidence="1" type="ORF">R2X38_15195</name>
</gene>
<dbReference type="Gene3D" id="3.90.190.10">
    <property type="entry name" value="Protein tyrosine phosphatase superfamily"/>
    <property type="match status" value="1"/>
</dbReference>
<comment type="caution">
    <text evidence="1">The sequence shown here is derived from an EMBL/GenBank/DDBJ whole genome shotgun (WGS) entry which is preliminary data.</text>
</comment>
<evidence type="ECO:0000313" key="1">
    <source>
        <dbReference type="EMBL" id="MDV5170351.1"/>
    </source>
</evidence>
<dbReference type="Pfam" id="PF13350">
    <property type="entry name" value="Y_phosphatase3"/>
    <property type="match status" value="1"/>
</dbReference>
<accession>A0ABU3ZJQ3</accession>